<evidence type="ECO:0008006" key="4">
    <source>
        <dbReference type="Google" id="ProtNLM"/>
    </source>
</evidence>
<proteinExistence type="predicted"/>
<dbReference type="AlphaFoldDB" id="A0A9P7SWV8"/>
<feature type="chain" id="PRO_5040207391" description="Cyanovirin-N domain-containing protein" evidence="1">
    <location>
        <begin position="22"/>
        <end position="115"/>
    </location>
</feature>
<keyword evidence="3" id="KW-1185">Reference proteome</keyword>
<dbReference type="EMBL" id="SRPW01003042">
    <property type="protein sequence ID" value="KAG5988682.1"/>
    <property type="molecule type" value="Genomic_DNA"/>
</dbReference>
<feature type="signal peptide" evidence="1">
    <location>
        <begin position="1"/>
        <end position="21"/>
    </location>
</feature>
<dbReference type="OrthoDB" id="10556149at2759"/>
<name>A0A9P7SWV8_9HYPO</name>
<accession>A0A9P7SWV8</accession>
<dbReference type="Proteomes" id="UP000748025">
    <property type="component" value="Unassembled WGS sequence"/>
</dbReference>
<evidence type="ECO:0000313" key="3">
    <source>
        <dbReference type="Proteomes" id="UP000748025"/>
    </source>
</evidence>
<organism evidence="2 3">
    <name type="scientific">Claviceps pusilla</name>
    <dbReference type="NCBI Taxonomy" id="123648"/>
    <lineage>
        <taxon>Eukaryota</taxon>
        <taxon>Fungi</taxon>
        <taxon>Dikarya</taxon>
        <taxon>Ascomycota</taxon>
        <taxon>Pezizomycotina</taxon>
        <taxon>Sordariomycetes</taxon>
        <taxon>Hypocreomycetidae</taxon>
        <taxon>Hypocreales</taxon>
        <taxon>Clavicipitaceae</taxon>
        <taxon>Claviceps</taxon>
    </lineage>
</organism>
<reference evidence="2" key="1">
    <citation type="journal article" date="2020" name="bioRxiv">
        <title>Whole genome comparisons of ergot fungi reveals the divergence and evolution of species within the genus Claviceps are the result of varying mechanisms driving genome evolution and host range expansion.</title>
        <authorList>
            <person name="Wyka S.A."/>
            <person name="Mondo S.J."/>
            <person name="Liu M."/>
            <person name="Dettman J."/>
            <person name="Nalam V."/>
            <person name="Broders K.D."/>
        </authorList>
    </citation>
    <scope>NUCLEOTIDE SEQUENCE</scope>
    <source>
        <strain evidence="2">CCC 602</strain>
    </source>
</reference>
<gene>
    <name evidence="2" type="ORF">E4U43_004670</name>
</gene>
<sequence length="115" mass="12308">MQFSTSAVLAAIAIFAGQTLATTCSPGTIKGHSKPCTPKQDGIEWTCDDGTRVANTGGGNDFFVFPGHETTYINAFCPADFADWIQLQCTPSQGPGWGFRLDCRGNTPYISIIEP</sequence>
<evidence type="ECO:0000313" key="2">
    <source>
        <dbReference type="EMBL" id="KAG5988682.1"/>
    </source>
</evidence>
<evidence type="ECO:0000256" key="1">
    <source>
        <dbReference type="SAM" id="SignalP"/>
    </source>
</evidence>
<comment type="caution">
    <text evidence="2">The sequence shown here is derived from an EMBL/GenBank/DDBJ whole genome shotgun (WGS) entry which is preliminary data.</text>
</comment>
<keyword evidence="1" id="KW-0732">Signal</keyword>
<protein>
    <recommendedName>
        <fullName evidence="4">Cyanovirin-N domain-containing protein</fullName>
    </recommendedName>
</protein>